<name>A0AAV8VUC7_9CUCU</name>
<protein>
    <submittedName>
        <fullName evidence="1">Uncharacterized protein</fullName>
    </submittedName>
</protein>
<proteinExistence type="predicted"/>
<organism evidence="1 2">
    <name type="scientific">Exocentrus adspersus</name>
    <dbReference type="NCBI Taxonomy" id="1586481"/>
    <lineage>
        <taxon>Eukaryota</taxon>
        <taxon>Metazoa</taxon>
        <taxon>Ecdysozoa</taxon>
        <taxon>Arthropoda</taxon>
        <taxon>Hexapoda</taxon>
        <taxon>Insecta</taxon>
        <taxon>Pterygota</taxon>
        <taxon>Neoptera</taxon>
        <taxon>Endopterygota</taxon>
        <taxon>Coleoptera</taxon>
        <taxon>Polyphaga</taxon>
        <taxon>Cucujiformia</taxon>
        <taxon>Chrysomeloidea</taxon>
        <taxon>Cerambycidae</taxon>
        <taxon>Lamiinae</taxon>
        <taxon>Acanthocinini</taxon>
        <taxon>Exocentrus</taxon>
    </lineage>
</organism>
<comment type="caution">
    <text evidence="1">The sequence shown here is derived from an EMBL/GenBank/DDBJ whole genome shotgun (WGS) entry which is preliminary data.</text>
</comment>
<evidence type="ECO:0000313" key="1">
    <source>
        <dbReference type="EMBL" id="KAJ8917968.1"/>
    </source>
</evidence>
<keyword evidence="2" id="KW-1185">Reference proteome</keyword>
<reference evidence="1 2" key="1">
    <citation type="journal article" date="2023" name="Insect Mol. Biol.">
        <title>Genome sequencing provides insights into the evolution of gene families encoding plant cell wall-degrading enzymes in longhorned beetles.</title>
        <authorList>
            <person name="Shin N.R."/>
            <person name="Okamura Y."/>
            <person name="Kirsch R."/>
            <person name="Pauchet Y."/>
        </authorList>
    </citation>
    <scope>NUCLEOTIDE SEQUENCE [LARGE SCALE GENOMIC DNA]</scope>
    <source>
        <strain evidence="1">EAD_L_NR</strain>
    </source>
</reference>
<evidence type="ECO:0000313" key="2">
    <source>
        <dbReference type="Proteomes" id="UP001159042"/>
    </source>
</evidence>
<dbReference type="EMBL" id="JANEYG010000029">
    <property type="protein sequence ID" value="KAJ8917968.1"/>
    <property type="molecule type" value="Genomic_DNA"/>
</dbReference>
<dbReference type="AlphaFoldDB" id="A0AAV8VUC7"/>
<gene>
    <name evidence="1" type="ORF">NQ315_002663</name>
</gene>
<accession>A0AAV8VUC7</accession>
<sequence length="252" mass="28624">MSTFTTTLHDMFTEMKNKVALSHKDDKRYLIPNTCKTLAWGHSDIPFYETSPTQNLEYLLRAYDELCGNDFVFIETAEYRFSFHVLQKLKTNGLRSAMIFFYPHISGCSTTAPKLIDRVGSHFNQKLMQNSWADAIYITLPISNFPVLGHIRTPYKVSYRLSLMLSSSEKLLSLSNFFTVEDPGDCSNFIVGKDSVCFNVFFSVAADIAFNGLVNALATHFLKLLKGDIRYDVIIKHVSGIGLILSEHYDKV</sequence>
<dbReference type="Proteomes" id="UP001159042">
    <property type="component" value="Unassembled WGS sequence"/>
</dbReference>